<dbReference type="GO" id="GO:0005198">
    <property type="term" value="F:structural molecule activity"/>
    <property type="evidence" value="ECO:0007669"/>
    <property type="project" value="UniProtKB-UniRule"/>
</dbReference>
<evidence type="ECO:0000313" key="10">
    <source>
        <dbReference type="EMBL" id="MXQ08155.1"/>
    </source>
</evidence>
<comment type="caution">
    <text evidence="10">The sequence shown here is derived from an EMBL/GenBank/DDBJ whole genome shotgun (WGS) entry which is preliminary data.</text>
</comment>
<evidence type="ECO:0000259" key="9">
    <source>
        <dbReference type="Pfam" id="PF22638"/>
    </source>
</evidence>
<evidence type="ECO:0000256" key="7">
    <source>
        <dbReference type="RuleBase" id="RU362065"/>
    </source>
</evidence>
<dbReference type="Proteomes" id="UP000480350">
    <property type="component" value="Unassembled WGS sequence"/>
</dbReference>
<evidence type="ECO:0000259" key="8">
    <source>
        <dbReference type="Pfam" id="PF06429"/>
    </source>
</evidence>
<feature type="domain" description="Flagellar basal-body/hook protein C-terminal" evidence="8">
    <location>
        <begin position="448"/>
        <end position="485"/>
    </location>
</feature>
<reference evidence="10 11" key="2">
    <citation type="submission" date="2020-03" db="EMBL/GenBank/DDBJ databases">
        <title>Kangsaoukella pontilimi gen. nov., sp. nov., a new member of the family Rhodobacteraceae isolated from a tidal mudflat.</title>
        <authorList>
            <person name="Kim I.S."/>
        </authorList>
    </citation>
    <scope>NUCLEOTIDE SEQUENCE [LARGE SCALE GENOMIC DNA]</scope>
    <source>
        <strain evidence="10 11">GH1-50</strain>
    </source>
</reference>
<keyword evidence="10" id="KW-0282">Flagellum</keyword>
<sequence length="485" mass="50322">MSISSALANALSGLTASSRAAQLVSSNVANAMTEGYGRRELELSARTTTGAGDGVQIDGIRRSVDAILLRDRRLADAGLANADVFVGFFQRALETIGRPGEAGSLTDVLTTFENALSLAASRPDNVARLDTAVGAARDLAGKLNDASKSVQQQREDADAAIATQVRTVNANLQRVADLNDAILRARGSGQDYPALLDQRQVIVDEISRVLPVSIIARDNDTIALYTPGGARLVDLTAAELGFDQTQPITPDMSLASGALSGLTIDGRLVNTAGASSPIAGGSLAALFDLRDARAPEVQARLDGFAAELLTRFEANTDDPTRAPGDPGLFTDGGGVYDAADLIGLAGRLSVNTALDPDAGGESWRLRDGLGAALPGDVGDATLISSLSATLSAVQAPADPVFGGAGRTVSILAADLLSSVSRESLAADGERSFQAARQETLLNRELSGGVDTDQEMQKLLMIEQAYAANAQVVRTASRLIDQLLEL</sequence>
<keyword evidence="10" id="KW-0969">Cilium</keyword>
<keyword evidence="11" id="KW-1185">Reference proteome</keyword>
<dbReference type="GO" id="GO:0044780">
    <property type="term" value="P:bacterial-type flagellum assembly"/>
    <property type="evidence" value="ECO:0007669"/>
    <property type="project" value="InterPro"/>
</dbReference>
<dbReference type="SUPFAM" id="SSF64518">
    <property type="entry name" value="Phase 1 flagellin"/>
    <property type="match status" value="1"/>
</dbReference>
<dbReference type="PANTHER" id="PTHR30033">
    <property type="entry name" value="FLAGELLAR HOOK-ASSOCIATED PROTEIN 1"/>
    <property type="match status" value="1"/>
</dbReference>
<gene>
    <name evidence="7 10" type="primary">flgK</name>
    <name evidence="10" type="ORF">GQ651_09905</name>
</gene>
<dbReference type="InterPro" id="IPR002371">
    <property type="entry name" value="FlgK"/>
</dbReference>
<dbReference type="Pfam" id="PF22638">
    <property type="entry name" value="FlgK_D1"/>
    <property type="match status" value="1"/>
</dbReference>
<accession>A0A7C9MJZ9</accession>
<evidence type="ECO:0000256" key="5">
    <source>
        <dbReference type="ARBA" id="ARBA00022525"/>
    </source>
</evidence>
<evidence type="ECO:0000313" key="11">
    <source>
        <dbReference type="Proteomes" id="UP000480350"/>
    </source>
</evidence>
<evidence type="ECO:0000256" key="6">
    <source>
        <dbReference type="ARBA" id="ARBA00023143"/>
    </source>
</evidence>
<dbReference type="NCBIfam" id="TIGR02492">
    <property type="entry name" value="flgK_ends"/>
    <property type="match status" value="1"/>
</dbReference>
<protein>
    <recommendedName>
        <fullName evidence="4 7">Flagellar hook-associated protein 1</fullName>
        <shortName evidence="7">HAP1</shortName>
    </recommendedName>
</protein>
<dbReference type="GO" id="GO:0005576">
    <property type="term" value="C:extracellular region"/>
    <property type="evidence" value="ECO:0007669"/>
    <property type="project" value="UniProtKB-SubCell"/>
</dbReference>
<dbReference type="GO" id="GO:0009424">
    <property type="term" value="C:bacterial-type flagellum hook"/>
    <property type="evidence" value="ECO:0007669"/>
    <property type="project" value="UniProtKB-UniRule"/>
</dbReference>
<comment type="subcellular location">
    <subcellularLocation>
        <location evidence="1 7">Bacterial flagellum</location>
    </subcellularLocation>
    <subcellularLocation>
        <location evidence="2 7">Secreted</location>
    </subcellularLocation>
</comment>
<keyword evidence="6 7" id="KW-0975">Bacterial flagellum</keyword>
<dbReference type="RefSeq" id="WP_160764098.1">
    <property type="nucleotide sequence ID" value="NZ_WUPT01000002.1"/>
</dbReference>
<dbReference type="InterPro" id="IPR053927">
    <property type="entry name" value="FlgK_helical"/>
</dbReference>
<dbReference type="InterPro" id="IPR010930">
    <property type="entry name" value="Flg_bb/hook_C_dom"/>
</dbReference>
<keyword evidence="10" id="KW-0966">Cell projection</keyword>
<reference evidence="10 11" key="1">
    <citation type="submission" date="2019-12" db="EMBL/GenBank/DDBJ databases">
        <authorList>
            <person name="Lee S.D."/>
        </authorList>
    </citation>
    <scope>NUCLEOTIDE SEQUENCE [LARGE SCALE GENOMIC DNA]</scope>
    <source>
        <strain evidence="10 11">GH1-50</strain>
    </source>
</reference>
<evidence type="ECO:0000256" key="4">
    <source>
        <dbReference type="ARBA" id="ARBA00016244"/>
    </source>
</evidence>
<evidence type="ECO:0000256" key="1">
    <source>
        <dbReference type="ARBA" id="ARBA00004365"/>
    </source>
</evidence>
<name>A0A7C9MJZ9_9RHOB</name>
<evidence type="ECO:0000256" key="3">
    <source>
        <dbReference type="ARBA" id="ARBA00009677"/>
    </source>
</evidence>
<feature type="domain" description="Flagellar hook-associated protein FlgK helical" evidence="9">
    <location>
        <begin position="101"/>
        <end position="316"/>
    </location>
</feature>
<dbReference type="AlphaFoldDB" id="A0A7C9MJZ9"/>
<dbReference type="Pfam" id="PF06429">
    <property type="entry name" value="Flg_bbr_C"/>
    <property type="match status" value="1"/>
</dbReference>
<proteinExistence type="inferred from homology"/>
<dbReference type="PRINTS" id="PR01005">
    <property type="entry name" value="FLGHOOKAP1"/>
</dbReference>
<dbReference type="EMBL" id="WUPT01000002">
    <property type="protein sequence ID" value="MXQ08155.1"/>
    <property type="molecule type" value="Genomic_DNA"/>
</dbReference>
<keyword evidence="5 7" id="KW-0964">Secreted</keyword>
<evidence type="ECO:0000256" key="2">
    <source>
        <dbReference type="ARBA" id="ARBA00004613"/>
    </source>
</evidence>
<dbReference type="PANTHER" id="PTHR30033:SF1">
    <property type="entry name" value="FLAGELLAR HOOK-ASSOCIATED PROTEIN 1"/>
    <property type="match status" value="1"/>
</dbReference>
<organism evidence="10 11">
    <name type="scientific">Kangsaoukella pontilimi</name>
    <dbReference type="NCBI Taxonomy" id="2691042"/>
    <lineage>
        <taxon>Bacteria</taxon>
        <taxon>Pseudomonadati</taxon>
        <taxon>Pseudomonadota</taxon>
        <taxon>Alphaproteobacteria</taxon>
        <taxon>Rhodobacterales</taxon>
        <taxon>Paracoccaceae</taxon>
        <taxon>Kangsaoukella</taxon>
    </lineage>
</organism>
<comment type="similarity">
    <text evidence="3 7">Belongs to the flagella basal body rod proteins family.</text>
</comment>